<evidence type="ECO:0000313" key="2">
    <source>
        <dbReference type="EMBL" id="AKA25200.1"/>
    </source>
</evidence>
<sequence length="68" mass="7291">MLSRKSKPSGRTFKTRADAAVSWPWVVFLLAGVLALAALAVFLTVWLVAGFGAGRLDADAMFTHSLLL</sequence>
<evidence type="ECO:0000256" key="1">
    <source>
        <dbReference type="SAM" id="Phobius"/>
    </source>
</evidence>
<dbReference type="EMBL" id="CP011110">
    <property type="protein sequence ID" value="AKA25200.1"/>
    <property type="molecule type" value="Genomic_DNA"/>
</dbReference>
<proteinExistence type="predicted"/>
<feature type="transmembrane region" description="Helical" evidence="1">
    <location>
        <begin position="21"/>
        <end position="49"/>
    </location>
</feature>
<gene>
    <name evidence="2" type="ORF">PCL1606_37480</name>
</gene>
<keyword evidence="1" id="KW-1133">Transmembrane helix</keyword>
<dbReference type="KEGG" id="pcz:PCL1606_37480"/>
<dbReference type="AlphaFoldDB" id="A0A0D5Y2E1"/>
<name>A0A0D5Y2E1_9PSED</name>
<keyword evidence="1" id="KW-0472">Membrane</keyword>
<keyword evidence="1" id="KW-0812">Transmembrane</keyword>
<reference evidence="2 3" key="1">
    <citation type="journal article" date="2015" name="Mol. Plant Microbe Interact.">
        <title>Comparative Genomic Analysis of Pseudomonas chlororaphis PCL1606 Reveals New Insight into Antifungal Compounds Involved in Biocontrol.</title>
        <authorList>
            <person name="Calderon C.E."/>
            <person name="Ramos C."/>
            <person name="de Vicente A."/>
            <person name="Cazorla F.M."/>
        </authorList>
    </citation>
    <scope>NUCLEOTIDE SEQUENCE [LARGE SCALE GENOMIC DNA]</scope>
    <source>
        <strain evidence="2 3">PCL1606</strain>
    </source>
</reference>
<organism evidence="2 3">
    <name type="scientific">Pseudomonas chlororaphis</name>
    <dbReference type="NCBI Taxonomy" id="587753"/>
    <lineage>
        <taxon>Bacteria</taxon>
        <taxon>Pseudomonadati</taxon>
        <taxon>Pseudomonadota</taxon>
        <taxon>Gammaproteobacteria</taxon>
        <taxon>Pseudomonadales</taxon>
        <taxon>Pseudomonadaceae</taxon>
        <taxon>Pseudomonas</taxon>
    </lineage>
</organism>
<evidence type="ECO:0000313" key="3">
    <source>
        <dbReference type="Proteomes" id="UP000032748"/>
    </source>
</evidence>
<protein>
    <submittedName>
        <fullName evidence="2">Uncharacterized protein</fullName>
    </submittedName>
</protein>
<accession>A0A0D5Y2E1</accession>
<dbReference type="Proteomes" id="UP000032748">
    <property type="component" value="Chromosome"/>
</dbReference>